<accession>A0A343TJS3</accession>
<name>A0A343TJS3_9EURY</name>
<evidence type="ECO:0000313" key="2">
    <source>
        <dbReference type="EMBL" id="AUX09345.1"/>
    </source>
</evidence>
<organism evidence="2 3">
    <name type="scientific">Halalkaliarchaeum desulfuricum</name>
    <dbReference type="NCBI Taxonomy" id="2055893"/>
    <lineage>
        <taxon>Archaea</taxon>
        <taxon>Methanobacteriati</taxon>
        <taxon>Methanobacteriota</taxon>
        <taxon>Stenosarchaea group</taxon>
        <taxon>Halobacteria</taxon>
        <taxon>Halobacteriales</taxon>
        <taxon>Haloferacaceae</taxon>
        <taxon>Halalkaliarchaeum</taxon>
    </lineage>
</organism>
<dbReference type="Proteomes" id="UP000263012">
    <property type="component" value="Chromosome"/>
</dbReference>
<evidence type="ECO:0000313" key="3">
    <source>
        <dbReference type="Proteomes" id="UP000263012"/>
    </source>
</evidence>
<dbReference type="AlphaFoldDB" id="A0A343TJS3"/>
<dbReference type="GeneID" id="37878073"/>
<evidence type="ECO:0000256" key="1">
    <source>
        <dbReference type="SAM" id="MobiDB-lite"/>
    </source>
</evidence>
<protein>
    <recommendedName>
        <fullName evidence="4">Small CPxCG-related zinc finger protein</fullName>
    </recommendedName>
</protein>
<dbReference type="OrthoDB" id="190410at2157"/>
<proteinExistence type="predicted"/>
<dbReference type="Pfam" id="PF24442">
    <property type="entry name" value="DUF7561"/>
    <property type="match status" value="1"/>
</dbReference>
<evidence type="ECO:0008006" key="4">
    <source>
        <dbReference type="Google" id="ProtNLM"/>
    </source>
</evidence>
<reference evidence="3" key="1">
    <citation type="submission" date="2017-11" db="EMBL/GenBank/DDBJ databases">
        <title>Phenotypic and genomic properties of facultatively anaerobic sulfur-reducing natronoarchaea from hypersaline soda lakes.</title>
        <authorList>
            <person name="Sorokin D.Y."/>
            <person name="Kublanov I.V."/>
            <person name="Roman P."/>
            <person name="Sinninghe Damste J.S."/>
            <person name="Golyshin P.N."/>
            <person name="Rojo D."/>
            <person name="Ciordia S."/>
            <person name="Mena M.D.C."/>
            <person name="Ferrer M."/>
            <person name="Messina E."/>
            <person name="Smedile F."/>
            <person name="La Spada G."/>
            <person name="La Cono V."/>
            <person name="Yakimov M.M."/>
        </authorList>
    </citation>
    <scope>NUCLEOTIDE SEQUENCE [LARGE SCALE GENOMIC DNA]</scope>
    <source>
        <strain evidence="3">AArc-Sl</strain>
    </source>
</reference>
<sequence>MATKRCDVCGDDVRIGGGIADLWNFEFSSTQGMTLELTDDTEHFLCFDCMERLPGDREPTEADIDALRRDPDAFRDGDDGEDDDL</sequence>
<feature type="compositionally biased region" description="Basic and acidic residues" evidence="1">
    <location>
        <begin position="55"/>
        <end position="77"/>
    </location>
</feature>
<dbReference type="RefSeq" id="WP_119817789.1">
    <property type="nucleotide sequence ID" value="NZ_CP025066.1"/>
</dbReference>
<feature type="region of interest" description="Disordered" evidence="1">
    <location>
        <begin position="55"/>
        <end position="85"/>
    </location>
</feature>
<dbReference type="InterPro" id="IPR055983">
    <property type="entry name" value="DUF7561"/>
</dbReference>
<keyword evidence="3" id="KW-1185">Reference proteome</keyword>
<gene>
    <name evidence="2" type="ORF">AArcSl_1717</name>
</gene>
<dbReference type="KEGG" id="hdf:AArcSl_1717"/>
<dbReference type="EMBL" id="CP025066">
    <property type="protein sequence ID" value="AUX09345.1"/>
    <property type="molecule type" value="Genomic_DNA"/>
</dbReference>